<organism evidence="3 4">
    <name type="scientific">Megaselia scalaris</name>
    <name type="common">Humpbacked fly</name>
    <name type="synonym">Phora scalaris</name>
    <dbReference type="NCBI Taxonomy" id="36166"/>
    <lineage>
        <taxon>Eukaryota</taxon>
        <taxon>Metazoa</taxon>
        <taxon>Ecdysozoa</taxon>
        <taxon>Arthropoda</taxon>
        <taxon>Hexapoda</taxon>
        <taxon>Insecta</taxon>
        <taxon>Pterygota</taxon>
        <taxon>Neoptera</taxon>
        <taxon>Endopterygota</taxon>
        <taxon>Diptera</taxon>
        <taxon>Brachycera</taxon>
        <taxon>Muscomorpha</taxon>
        <taxon>Platypezoidea</taxon>
        <taxon>Phoridae</taxon>
        <taxon>Megaseliini</taxon>
        <taxon>Megaselia</taxon>
    </lineage>
</organism>
<dbReference type="AlphaFoldDB" id="T1GRK7"/>
<dbReference type="GO" id="GO:0034511">
    <property type="term" value="F:U3 snoRNA binding"/>
    <property type="evidence" value="ECO:0007669"/>
    <property type="project" value="TreeGrafter"/>
</dbReference>
<dbReference type="PANTHER" id="PTHR12858:SF2">
    <property type="entry name" value="RIBOSOME BIOGENESIS PROTEIN BMS1 HOMOLOG"/>
    <property type="match status" value="1"/>
</dbReference>
<keyword evidence="1" id="KW-0175">Coiled coil</keyword>
<sequence>MPGDEDRSDKKKSHRARHSGVSAEKKKLKKTKSVGKDETLTARQRNPKAFAINSAISAERNFRRKEDLTRRNNTSPLWTKPLMFLHQDVTREQKVFKPLKIPKTLQRSLPYKDKPKHAAVDGVKDEERIAVILSPHEQKVNKMMKMIKTNFEDKKNKEKMEMNERARKFKAEQEQEKVAYHKRQQNLKRKMCRAISKVKGKSKS</sequence>
<protein>
    <submittedName>
        <fullName evidence="3">Uncharacterized protein</fullName>
    </submittedName>
</protein>
<reference evidence="4" key="1">
    <citation type="submission" date="2013-02" db="EMBL/GenBank/DDBJ databases">
        <authorList>
            <person name="Hughes D."/>
        </authorList>
    </citation>
    <scope>NUCLEOTIDE SEQUENCE</scope>
    <source>
        <strain>Durham</strain>
        <strain evidence="4">NC isolate 2 -- Noor lab</strain>
    </source>
</reference>
<dbReference type="EnsemblMetazoa" id="MESCA006292-RA">
    <property type="protein sequence ID" value="MESCA006292-PA"/>
    <property type="gene ID" value="MESCA006292"/>
</dbReference>
<dbReference type="EMBL" id="CAQQ02071806">
    <property type="status" value="NOT_ANNOTATED_CDS"/>
    <property type="molecule type" value="Genomic_DNA"/>
</dbReference>
<dbReference type="InterPro" id="IPR039761">
    <property type="entry name" value="Bms1/Tsr1"/>
</dbReference>
<dbReference type="STRING" id="36166.T1GRK7"/>
<dbReference type="Proteomes" id="UP000015102">
    <property type="component" value="Unassembled WGS sequence"/>
</dbReference>
<dbReference type="GO" id="GO:0003924">
    <property type="term" value="F:GTPase activity"/>
    <property type="evidence" value="ECO:0007669"/>
    <property type="project" value="TreeGrafter"/>
</dbReference>
<feature type="region of interest" description="Disordered" evidence="2">
    <location>
        <begin position="1"/>
        <end position="46"/>
    </location>
</feature>
<dbReference type="HOGENOM" id="CLU_1344632_0_0_1"/>
<dbReference type="PANTHER" id="PTHR12858">
    <property type="entry name" value="RIBOSOME BIOGENESIS PROTEIN"/>
    <property type="match status" value="1"/>
</dbReference>
<keyword evidence="4" id="KW-1185">Reference proteome</keyword>
<reference evidence="3" key="2">
    <citation type="submission" date="2015-06" db="UniProtKB">
        <authorList>
            <consortium name="EnsemblMetazoa"/>
        </authorList>
    </citation>
    <scope>IDENTIFICATION</scope>
</reference>
<evidence type="ECO:0000313" key="3">
    <source>
        <dbReference type="EnsemblMetazoa" id="MESCA006292-PA"/>
    </source>
</evidence>
<dbReference type="GO" id="GO:0030686">
    <property type="term" value="C:90S preribosome"/>
    <property type="evidence" value="ECO:0007669"/>
    <property type="project" value="TreeGrafter"/>
</dbReference>
<accession>T1GRK7</accession>
<name>T1GRK7_MEGSC</name>
<dbReference type="GO" id="GO:0000479">
    <property type="term" value="P:endonucleolytic cleavage of tricistronic rRNA transcript (SSU-rRNA, 5.8S rRNA, LSU-rRNA)"/>
    <property type="evidence" value="ECO:0007669"/>
    <property type="project" value="TreeGrafter"/>
</dbReference>
<evidence type="ECO:0000313" key="4">
    <source>
        <dbReference type="Proteomes" id="UP000015102"/>
    </source>
</evidence>
<dbReference type="GO" id="GO:0000462">
    <property type="term" value="P:maturation of SSU-rRNA from tricistronic rRNA transcript (SSU-rRNA, 5.8S rRNA, LSU-rRNA)"/>
    <property type="evidence" value="ECO:0007669"/>
    <property type="project" value="TreeGrafter"/>
</dbReference>
<dbReference type="GO" id="GO:0005525">
    <property type="term" value="F:GTP binding"/>
    <property type="evidence" value="ECO:0007669"/>
    <property type="project" value="TreeGrafter"/>
</dbReference>
<evidence type="ECO:0000256" key="1">
    <source>
        <dbReference type="SAM" id="Coils"/>
    </source>
</evidence>
<feature type="coiled-coil region" evidence="1">
    <location>
        <begin position="152"/>
        <end position="190"/>
    </location>
</feature>
<dbReference type="EMBL" id="CAQQ02071807">
    <property type="status" value="NOT_ANNOTATED_CDS"/>
    <property type="molecule type" value="Genomic_DNA"/>
</dbReference>
<proteinExistence type="predicted"/>
<evidence type="ECO:0000256" key="2">
    <source>
        <dbReference type="SAM" id="MobiDB-lite"/>
    </source>
</evidence>